<dbReference type="Proteomes" id="UP000824469">
    <property type="component" value="Unassembled WGS sequence"/>
</dbReference>
<evidence type="ECO:0000313" key="2">
    <source>
        <dbReference type="Proteomes" id="UP000824469"/>
    </source>
</evidence>
<comment type="caution">
    <text evidence="1">The sequence shown here is derived from an EMBL/GenBank/DDBJ whole genome shotgun (WGS) entry which is preliminary data.</text>
</comment>
<reference evidence="1 2" key="1">
    <citation type="journal article" date="2021" name="Nat. Plants">
        <title>The Taxus genome provides insights into paclitaxel biosynthesis.</title>
        <authorList>
            <person name="Xiong X."/>
            <person name="Gou J."/>
            <person name="Liao Q."/>
            <person name="Li Y."/>
            <person name="Zhou Q."/>
            <person name="Bi G."/>
            <person name="Li C."/>
            <person name="Du R."/>
            <person name="Wang X."/>
            <person name="Sun T."/>
            <person name="Guo L."/>
            <person name="Liang H."/>
            <person name="Lu P."/>
            <person name="Wu Y."/>
            <person name="Zhang Z."/>
            <person name="Ro D.K."/>
            <person name="Shang Y."/>
            <person name="Huang S."/>
            <person name="Yan J."/>
        </authorList>
    </citation>
    <scope>NUCLEOTIDE SEQUENCE [LARGE SCALE GENOMIC DNA]</scope>
    <source>
        <strain evidence="1">Ta-2019</strain>
    </source>
</reference>
<keyword evidence="2" id="KW-1185">Reference proteome</keyword>
<gene>
    <name evidence="1" type="ORF">KI387_012397</name>
</gene>
<proteinExistence type="predicted"/>
<accession>A0AA38CPH4</accession>
<protein>
    <submittedName>
        <fullName evidence="1">Uncharacterized protein</fullName>
    </submittedName>
</protein>
<name>A0AA38CPH4_TAXCH</name>
<feature type="non-terminal residue" evidence="1">
    <location>
        <position position="110"/>
    </location>
</feature>
<feature type="non-terminal residue" evidence="1">
    <location>
        <position position="1"/>
    </location>
</feature>
<dbReference type="EMBL" id="JAHRHJ020000009">
    <property type="protein sequence ID" value="KAH9300814.1"/>
    <property type="molecule type" value="Genomic_DNA"/>
</dbReference>
<organism evidence="1 2">
    <name type="scientific">Taxus chinensis</name>
    <name type="common">Chinese yew</name>
    <name type="synonym">Taxus wallichiana var. chinensis</name>
    <dbReference type="NCBI Taxonomy" id="29808"/>
    <lineage>
        <taxon>Eukaryota</taxon>
        <taxon>Viridiplantae</taxon>
        <taxon>Streptophyta</taxon>
        <taxon>Embryophyta</taxon>
        <taxon>Tracheophyta</taxon>
        <taxon>Spermatophyta</taxon>
        <taxon>Pinopsida</taxon>
        <taxon>Pinidae</taxon>
        <taxon>Conifers II</taxon>
        <taxon>Cupressales</taxon>
        <taxon>Taxaceae</taxon>
        <taxon>Taxus</taxon>
    </lineage>
</organism>
<evidence type="ECO:0000313" key="1">
    <source>
        <dbReference type="EMBL" id="KAH9300814.1"/>
    </source>
</evidence>
<dbReference type="AlphaFoldDB" id="A0AA38CPH4"/>
<sequence>VLPNDPTPVASIITPHHVASLTKLPPSSLPHPIHQVASLSFSEEEITPHQNNDPDPALFISVHIDDIWIHHVIIDGGASINIISSHAFAQMRIPDNYMHKHPVMLRSFND</sequence>